<dbReference type="Pfam" id="PF00535">
    <property type="entry name" value="Glycos_transf_2"/>
    <property type="match status" value="1"/>
</dbReference>
<evidence type="ECO:0000256" key="3">
    <source>
        <dbReference type="ARBA" id="ARBA00022676"/>
    </source>
</evidence>
<dbReference type="PANTHER" id="PTHR43179">
    <property type="entry name" value="RHAMNOSYLTRANSFERASE WBBL"/>
    <property type="match status" value="1"/>
</dbReference>
<comment type="caution">
    <text evidence="6">The sequence shown here is derived from an EMBL/GenBank/DDBJ whole genome shotgun (WGS) entry which is preliminary data.</text>
</comment>
<evidence type="ECO:0000256" key="1">
    <source>
        <dbReference type="ARBA" id="ARBA00004776"/>
    </source>
</evidence>
<accession>A0ABU4B7X1</accession>
<dbReference type="Gene3D" id="3.90.550.10">
    <property type="entry name" value="Spore Coat Polysaccharide Biosynthesis Protein SpsA, Chain A"/>
    <property type="match status" value="1"/>
</dbReference>
<dbReference type="InterPro" id="IPR001173">
    <property type="entry name" value="Glyco_trans_2-like"/>
</dbReference>
<keyword evidence="3" id="KW-0328">Glycosyltransferase</keyword>
<evidence type="ECO:0000256" key="4">
    <source>
        <dbReference type="ARBA" id="ARBA00022679"/>
    </source>
</evidence>
<sequence length="284" mass="31863">MTIAAGIVTFNPDVARLEENLDAIVDQVDIVRVIDNNSSNIDEIRRLTERYRNVVVIERLENHGIAAALNIIVENAAADEAQWVLLLDQDSVCSTNMIDVLMSRTGDRVGIVCSNILDPNVRSGSDPKGPTVYEVDACITSGSLCNVTAWSVVEGYDEQMFVDYVDFEFCLRLRMAGYTIVRDTAASIQHEFGAGRVHWRFTTYNYSSRRLYTMARDIVYYAIKHRRSPKSLKAYGHGLFGHLLALAERAATITLFEREKGRKVAALLSGVFDALTHRPARRSR</sequence>
<organism evidence="6 7">
    <name type="scientific">Rhodococcoides yunnanense</name>
    <dbReference type="NCBI Taxonomy" id="278209"/>
    <lineage>
        <taxon>Bacteria</taxon>
        <taxon>Bacillati</taxon>
        <taxon>Actinomycetota</taxon>
        <taxon>Actinomycetes</taxon>
        <taxon>Mycobacteriales</taxon>
        <taxon>Nocardiaceae</taxon>
        <taxon>Rhodococcoides</taxon>
    </lineage>
</organism>
<dbReference type="InterPro" id="IPR029044">
    <property type="entry name" value="Nucleotide-diphossugar_trans"/>
</dbReference>
<dbReference type="SUPFAM" id="SSF53448">
    <property type="entry name" value="Nucleotide-diphospho-sugar transferases"/>
    <property type="match status" value="1"/>
</dbReference>
<proteinExistence type="inferred from homology"/>
<reference evidence="6 7" key="1">
    <citation type="submission" date="2023-10" db="EMBL/GenBank/DDBJ databases">
        <title>Development of a sustainable strategy for remediation of hydrocarbon-contaminated territories based on the waste exchange concept.</title>
        <authorList>
            <person name="Krivoruchko A."/>
        </authorList>
    </citation>
    <scope>NUCLEOTIDE SEQUENCE [LARGE SCALE GENOMIC DNA]</scope>
    <source>
        <strain evidence="6 7">IEGM 1323</strain>
    </source>
</reference>
<comment type="pathway">
    <text evidence="1">Cell wall biogenesis; cell wall polysaccharide biosynthesis.</text>
</comment>
<dbReference type="RefSeq" id="WP_317563123.1">
    <property type="nucleotide sequence ID" value="NZ_JAWLJX010000001.1"/>
</dbReference>
<dbReference type="CDD" id="cd02526">
    <property type="entry name" value="GT2_RfbF_like"/>
    <property type="match status" value="1"/>
</dbReference>
<feature type="domain" description="Glycosyltransferase 2-like" evidence="5">
    <location>
        <begin position="7"/>
        <end position="129"/>
    </location>
</feature>
<evidence type="ECO:0000256" key="2">
    <source>
        <dbReference type="ARBA" id="ARBA00006739"/>
    </source>
</evidence>
<dbReference type="Proteomes" id="UP001185755">
    <property type="component" value="Unassembled WGS sequence"/>
</dbReference>
<dbReference type="PANTHER" id="PTHR43179:SF12">
    <property type="entry name" value="GALACTOFURANOSYLTRANSFERASE GLFT2"/>
    <property type="match status" value="1"/>
</dbReference>
<protein>
    <submittedName>
        <fullName evidence="6">Glycosyltransferase family 2 protein</fullName>
    </submittedName>
</protein>
<evidence type="ECO:0000313" key="7">
    <source>
        <dbReference type="Proteomes" id="UP001185755"/>
    </source>
</evidence>
<evidence type="ECO:0000259" key="5">
    <source>
        <dbReference type="Pfam" id="PF00535"/>
    </source>
</evidence>
<gene>
    <name evidence="6" type="ORF">R3P96_02880</name>
</gene>
<comment type="similarity">
    <text evidence="2">Belongs to the glycosyltransferase 2 family.</text>
</comment>
<name>A0ABU4B7X1_9NOCA</name>
<dbReference type="EMBL" id="JAWLJX010000001">
    <property type="protein sequence ID" value="MDV6260277.1"/>
    <property type="molecule type" value="Genomic_DNA"/>
</dbReference>
<keyword evidence="4" id="KW-0808">Transferase</keyword>
<keyword evidence="7" id="KW-1185">Reference proteome</keyword>
<evidence type="ECO:0000313" key="6">
    <source>
        <dbReference type="EMBL" id="MDV6260277.1"/>
    </source>
</evidence>